<gene>
    <name evidence="4" type="ORF">HD597_000730</name>
</gene>
<evidence type="ECO:0000256" key="2">
    <source>
        <dbReference type="SAM" id="MobiDB-lite"/>
    </source>
</evidence>
<evidence type="ECO:0000313" key="4">
    <source>
        <dbReference type="EMBL" id="MCP2353710.1"/>
    </source>
</evidence>
<dbReference type="EMBL" id="JAMZEB010000001">
    <property type="protein sequence ID" value="MCP2353710.1"/>
    <property type="molecule type" value="Genomic_DNA"/>
</dbReference>
<name>A0A9X2JZF9_9ACTN</name>
<evidence type="ECO:0000259" key="3">
    <source>
        <dbReference type="Pfam" id="PF00534"/>
    </source>
</evidence>
<comment type="caution">
    <text evidence="4">The sequence shown here is derived from an EMBL/GenBank/DDBJ whole genome shotgun (WGS) entry which is preliminary data.</text>
</comment>
<protein>
    <submittedName>
        <fullName evidence="4">Glycosyltransferase involved in cell wall biosynthesis</fullName>
    </submittedName>
</protein>
<feature type="region of interest" description="Disordered" evidence="2">
    <location>
        <begin position="195"/>
        <end position="218"/>
    </location>
</feature>
<dbReference type="Pfam" id="PF00534">
    <property type="entry name" value="Glycos_transf_1"/>
    <property type="match status" value="1"/>
</dbReference>
<proteinExistence type="predicted"/>
<sequence>MPATRLPPADETSKLIIAAGRLIPVKRYDLLIDAFAKVAAQRPDWGLRLYGRGPQRQALRTQIDQLGLHERVHLMGAVSPIETEWVKGSIAGVTSSVESFGLTIVEAMRAGIPIVSTDCLHGPREIITHGRDGLLATNGDPQAIADALLRLIDDGTLRRTMGRAALHTARTYQPDRAATRYESLITELKAHRTPFRLSRPRFRRPSNETLEPPPPPRP</sequence>
<dbReference type="AlphaFoldDB" id="A0A9X2JZF9"/>
<accession>A0A9X2JZF9</accession>
<feature type="compositionally biased region" description="Basic residues" evidence="2">
    <location>
        <begin position="195"/>
        <end position="204"/>
    </location>
</feature>
<dbReference type="Gene3D" id="3.40.50.2000">
    <property type="entry name" value="Glycogen Phosphorylase B"/>
    <property type="match status" value="1"/>
</dbReference>
<dbReference type="InterPro" id="IPR001296">
    <property type="entry name" value="Glyco_trans_1"/>
</dbReference>
<evidence type="ECO:0000313" key="5">
    <source>
        <dbReference type="Proteomes" id="UP001139648"/>
    </source>
</evidence>
<keyword evidence="1" id="KW-0808">Transferase</keyword>
<feature type="domain" description="Glycosyl transferase family 1" evidence="3">
    <location>
        <begin position="9"/>
        <end position="165"/>
    </location>
</feature>
<dbReference type="Proteomes" id="UP001139648">
    <property type="component" value="Unassembled WGS sequence"/>
</dbReference>
<dbReference type="SUPFAM" id="SSF53756">
    <property type="entry name" value="UDP-Glycosyltransferase/glycogen phosphorylase"/>
    <property type="match status" value="1"/>
</dbReference>
<evidence type="ECO:0000256" key="1">
    <source>
        <dbReference type="ARBA" id="ARBA00022679"/>
    </source>
</evidence>
<dbReference type="GO" id="GO:0016757">
    <property type="term" value="F:glycosyltransferase activity"/>
    <property type="evidence" value="ECO:0007669"/>
    <property type="project" value="InterPro"/>
</dbReference>
<keyword evidence="5" id="KW-1185">Reference proteome</keyword>
<organism evidence="4 5">
    <name type="scientific">Nonomuraea thailandensis</name>
    <dbReference type="NCBI Taxonomy" id="1188745"/>
    <lineage>
        <taxon>Bacteria</taxon>
        <taxon>Bacillati</taxon>
        <taxon>Actinomycetota</taxon>
        <taxon>Actinomycetes</taxon>
        <taxon>Streptosporangiales</taxon>
        <taxon>Streptosporangiaceae</taxon>
        <taxon>Nonomuraea</taxon>
    </lineage>
</organism>
<dbReference type="PANTHER" id="PTHR12526:SF627">
    <property type="entry name" value="D-RHAMNOSYLTRANSFERASE WBPZ"/>
    <property type="match status" value="1"/>
</dbReference>
<dbReference type="PANTHER" id="PTHR12526">
    <property type="entry name" value="GLYCOSYLTRANSFERASE"/>
    <property type="match status" value="1"/>
</dbReference>
<reference evidence="4" key="1">
    <citation type="submission" date="2022-06" db="EMBL/GenBank/DDBJ databases">
        <title>Sequencing the genomes of 1000 actinobacteria strains.</title>
        <authorList>
            <person name="Klenk H.-P."/>
        </authorList>
    </citation>
    <scope>NUCLEOTIDE SEQUENCE</scope>
    <source>
        <strain evidence="4">DSM 46694</strain>
    </source>
</reference>